<organism evidence="1 2">
    <name type="scientific">Turneriella parva (strain ATCC BAA-1111 / DSM 21527 / NCTC 11395 / H)</name>
    <name type="common">Leptospira parva</name>
    <dbReference type="NCBI Taxonomy" id="869212"/>
    <lineage>
        <taxon>Bacteria</taxon>
        <taxon>Pseudomonadati</taxon>
        <taxon>Spirochaetota</taxon>
        <taxon>Spirochaetia</taxon>
        <taxon>Leptospirales</taxon>
        <taxon>Leptospiraceae</taxon>
        <taxon>Turneriella</taxon>
    </lineage>
</organism>
<dbReference type="HOGENOM" id="CLU_2995397_0_0_12"/>
<gene>
    <name evidence="1" type="ordered locus">Turpa_3318</name>
</gene>
<dbReference type="AlphaFoldDB" id="I4B9J9"/>
<evidence type="ECO:0000313" key="2">
    <source>
        <dbReference type="Proteomes" id="UP000006048"/>
    </source>
</evidence>
<dbReference type="KEGG" id="tpx:Turpa_3318"/>
<dbReference type="EMBL" id="CP002959">
    <property type="protein sequence ID" value="AFM13956.1"/>
    <property type="molecule type" value="Genomic_DNA"/>
</dbReference>
<sequence length="57" mass="6351">MAERRASGTSDNKFYALRRCGAVAPRVLGSPRHRSRTTRTPGGVFSRVAASRYDHIF</sequence>
<proteinExistence type="predicted"/>
<reference evidence="1 2" key="1">
    <citation type="submission" date="2012-06" db="EMBL/GenBank/DDBJ databases">
        <title>The complete chromosome of genome of Turneriella parva DSM 21527.</title>
        <authorList>
            <consortium name="US DOE Joint Genome Institute (JGI-PGF)"/>
            <person name="Lucas S."/>
            <person name="Han J."/>
            <person name="Lapidus A."/>
            <person name="Bruce D."/>
            <person name="Goodwin L."/>
            <person name="Pitluck S."/>
            <person name="Peters L."/>
            <person name="Kyrpides N."/>
            <person name="Mavromatis K."/>
            <person name="Ivanova N."/>
            <person name="Mikhailova N."/>
            <person name="Chertkov O."/>
            <person name="Detter J.C."/>
            <person name="Tapia R."/>
            <person name="Han C."/>
            <person name="Land M."/>
            <person name="Hauser L."/>
            <person name="Markowitz V."/>
            <person name="Cheng J.-F."/>
            <person name="Hugenholtz P."/>
            <person name="Woyke T."/>
            <person name="Wu D."/>
            <person name="Gronow S."/>
            <person name="Wellnitz S."/>
            <person name="Brambilla E."/>
            <person name="Klenk H.-P."/>
            <person name="Eisen J.A."/>
        </authorList>
    </citation>
    <scope>NUCLEOTIDE SEQUENCE [LARGE SCALE GENOMIC DNA]</scope>
    <source>
        <strain evidence="2">ATCC BAA-1111 / DSM 21527 / NCTC 11395 / H</strain>
    </source>
</reference>
<dbReference type="STRING" id="869212.Turpa_3318"/>
<protein>
    <submittedName>
        <fullName evidence="1">Uncharacterized protein</fullName>
    </submittedName>
</protein>
<keyword evidence="2" id="KW-1185">Reference proteome</keyword>
<evidence type="ECO:0000313" key="1">
    <source>
        <dbReference type="EMBL" id="AFM13956.1"/>
    </source>
</evidence>
<accession>I4B9J9</accession>
<name>I4B9J9_TURPD</name>
<dbReference type="Proteomes" id="UP000006048">
    <property type="component" value="Chromosome"/>
</dbReference>